<dbReference type="KEGG" id="bne:DA69_08355"/>
<dbReference type="Pfam" id="PF03009">
    <property type="entry name" value="GDPD"/>
    <property type="match status" value="1"/>
</dbReference>
<dbReference type="PROSITE" id="PS51704">
    <property type="entry name" value="GP_PDE"/>
    <property type="match status" value="1"/>
</dbReference>
<reference evidence="9 10" key="1">
    <citation type="journal article" date="2014" name="Genome Announc.">
        <title>Genome Sequence of a Promising Hydrogen-Producing Facultative Anaerobic Bacterium, Brevundimonas naejangsanensis Strain B1.</title>
        <authorList>
            <person name="Su H."/>
            <person name="Zhang T."/>
            <person name="Bao M."/>
            <person name="Jiang Y."/>
            <person name="Wang Y."/>
            <person name="Tan T."/>
        </authorList>
    </citation>
    <scope>NUCLEOTIDE SEQUENCE [LARGE SCALE GENOMIC DNA]</scope>
    <source>
        <strain evidence="9 10">B1</strain>
    </source>
</reference>
<dbReference type="Proteomes" id="UP000077603">
    <property type="component" value="Chromosome"/>
</dbReference>
<dbReference type="EC" id="3.1.4.46" evidence="2"/>
<comment type="similarity">
    <text evidence="1">Belongs to the glycerophosphoryl diester phosphodiesterase family.</text>
</comment>
<evidence type="ECO:0000256" key="5">
    <source>
        <dbReference type="ARBA" id="ARBA00022801"/>
    </source>
</evidence>
<dbReference type="STRING" id="588932.DA69_08355"/>
<evidence type="ECO:0000313" key="9">
    <source>
        <dbReference type="EMBL" id="ANF54747.1"/>
    </source>
</evidence>
<dbReference type="SUPFAM" id="SSF51695">
    <property type="entry name" value="PLC-like phosphodiesterases"/>
    <property type="match status" value="1"/>
</dbReference>
<evidence type="ECO:0000313" key="10">
    <source>
        <dbReference type="Proteomes" id="UP000077603"/>
    </source>
</evidence>
<comment type="catalytic activity">
    <reaction evidence="6">
        <text>a sn-glycero-3-phosphodiester + H2O = an alcohol + sn-glycerol 3-phosphate + H(+)</text>
        <dbReference type="Rhea" id="RHEA:12969"/>
        <dbReference type="ChEBI" id="CHEBI:15377"/>
        <dbReference type="ChEBI" id="CHEBI:15378"/>
        <dbReference type="ChEBI" id="CHEBI:30879"/>
        <dbReference type="ChEBI" id="CHEBI:57597"/>
        <dbReference type="ChEBI" id="CHEBI:83408"/>
        <dbReference type="EC" id="3.1.4.46"/>
    </reaction>
</comment>
<dbReference type="eggNOG" id="COG0584">
    <property type="taxonomic scope" value="Bacteria"/>
</dbReference>
<name>A0A172Y6A1_9CAUL</name>
<dbReference type="CDD" id="cd08602">
    <property type="entry name" value="GDPD_ScGlpQ1_like"/>
    <property type="match status" value="1"/>
</dbReference>
<dbReference type="GO" id="GO:0042597">
    <property type="term" value="C:periplasmic space"/>
    <property type="evidence" value="ECO:0007669"/>
    <property type="project" value="TreeGrafter"/>
</dbReference>
<dbReference type="GO" id="GO:0006629">
    <property type="term" value="P:lipid metabolic process"/>
    <property type="evidence" value="ECO:0007669"/>
    <property type="project" value="InterPro"/>
</dbReference>
<evidence type="ECO:0000259" key="8">
    <source>
        <dbReference type="PROSITE" id="PS51704"/>
    </source>
</evidence>
<keyword evidence="5" id="KW-0378">Hydrolase</keyword>
<protein>
    <recommendedName>
        <fullName evidence="2">glycerophosphodiester phosphodiesterase</fullName>
        <ecNumber evidence="2">3.1.4.46</ecNumber>
    </recommendedName>
</protein>
<feature type="signal peptide" evidence="7">
    <location>
        <begin position="1"/>
        <end position="19"/>
    </location>
</feature>
<evidence type="ECO:0000256" key="1">
    <source>
        <dbReference type="ARBA" id="ARBA00007277"/>
    </source>
</evidence>
<dbReference type="OrthoDB" id="9795622at2"/>
<dbReference type="Gene3D" id="3.20.20.190">
    <property type="entry name" value="Phosphatidylinositol (PI) phosphodiesterase"/>
    <property type="match status" value="1"/>
</dbReference>
<feature type="chain" id="PRO_5008004325" description="glycerophosphodiester phosphodiesterase" evidence="7">
    <location>
        <begin position="20"/>
        <end position="346"/>
    </location>
</feature>
<organism evidence="9 10">
    <name type="scientific">Brevundimonas naejangsanensis</name>
    <dbReference type="NCBI Taxonomy" id="588932"/>
    <lineage>
        <taxon>Bacteria</taxon>
        <taxon>Pseudomonadati</taxon>
        <taxon>Pseudomonadota</taxon>
        <taxon>Alphaproteobacteria</taxon>
        <taxon>Caulobacterales</taxon>
        <taxon>Caulobacteraceae</taxon>
        <taxon>Brevundimonas</taxon>
    </lineage>
</organism>
<evidence type="ECO:0000256" key="3">
    <source>
        <dbReference type="ARBA" id="ARBA00022729"/>
    </source>
</evidence>
<dbReference type="InterPro" id="IPR017946">
    <property type="entry name" value="PLC-like_Pdiesterase_TIM-brl"/>
</dbReference>
<evidence type="ECO:0000256" key="4">
    <source>
        <dbReference type="ARBA" id="ARBA00022798"/>
    </source>
</evidence>
<sequence>MIAAILTAVLLSSSQPAMSAPSAKPTVIAHRGASGERPEHTRAAYELAIEQGADFIEPDLVMTRDGHLVVRHENEIGETTNVADHEEFAARRTTRDIDGRPVTGWFTEGFTLAELKTLRARERLPALRPASAAFDGQEPILTFEEVVAIARDASVRTGRVIGVAPELKHPSHFAALNLPMEDAFVATLERHGLTGADAPILIQCFEVGTLERLAARIDAPLLQLMQSSGGPADRPGATYTEMATPQGLAEIARYADAIGVQDLMVVPRDDAGRALRASSLTKDAHAAGLKVVVWTFRTENLFLPAQYRRGAAPADHGDLTGWLKAIYALGVDAVFSDFPAIAINAR</sequence>
<evidence type="ECO:0000256" key="2">
    <source>
        <dbReference type="ARBA" id="ARBA00012247"/>
    </source>
</evidence>
<dbReference type="AlphaFoldDB" id="A0A172Y6A1"/>
<dbReference type="PANTHER" id="PTHR43620:SF7">
    <property type="entry name" value="GLYCEROPHOSPHODIESTER PHOSPHODIESTERASE GDPD5-RELATED"/>
    <property type="match status" value="1"/>
</dbReference>
<gene>
    <name evidence="9" type="ORF">DA69_08355</name>
</gene>
<dbReference type="PANTHER" id="PTHR43620">
    <property type="entry name" value="GLYCEROPHOSPHORYL DIESTER PHOSPHODIESTERASE"/>
    <property type="match status" value="1"/>
</dbReference>
<accession>A0A172Y6A1</accession>
<keyword evidence="3 7" id="KW-0732">Signal</keyword>
<keyword evidence="10" id="KW-1185">Reference proteome</keyword>
<dbReference type="InterPro" id="IPR030395">
    <property type="entry name" value="GP_PDE_dom"/>
</dbReference>
<dbReference type="GO" id="GO:0008889">
    <property type="term" value="F:glycerophosphodiester phosphodiesterase activity"/>
    <property type="evidence" value="ECO:0007669"/>
    <property type="project" value="UniProtKB-EC"/>
</dbReference>
<dbReference type="EMBL" id="CP015614">
    <property type="protein sequence ID" value="ANF54747.1"/>
    <property type="molecule type" value="Genomic_DNA"/>
</dbReference>
<feature type="domain" description="GP-PDE" evidence="8">
    <location>
        <begin position="25"/>
        <end position="346"/>
    </location>
</feature>
<keyword evidence="4" id="KW-0319">Glycerol metabolism</keyword>
<evidence type="ECO:0000256" key="7">
    <source>
        <dbReference type="SAM" id="SignalP"/>
    </source>
</evidence>
<proteinExistence type="inferred from homology"/>
<evidence type="ECO:0000256" key="6">
    <source>
        <dbReference type="ARBA" id="ARBA00047512"/>
    </source>
</evidence>
<dbReference type="GO" id="GO:0006071">
    <property type="term" value="P:glycerol metabolic process"/>
    <property type="evidence" value="ECO:0007669"/>
    <property type="project" value="UniProtKB-KW"/>
</dbReference>
<dbReference type="RefSeq" id="WP_025978195.1">
    <property type="nucleotide sequence ID" value="NZ_CP015614.1"/>
</dbReference>